<feature type="region of interest" description="Disordered" evidence="5">
    <location>
        <begin position="442"/>
        <end position="470"/>
    </location>
</feature>
<feature type="domain" description="MYND-type" evidence="6">
    <location>
        <begin position="323"/>
        <end position="366"/>
    </location>
</feature>
<reference evidence="7" key="1">
    <citation type="submission" date="2020-05" db="EMBL/GenBank/DDBJ databases">
        <title>Mycena genomes resolve the evolution of fungal bioluminescence.</title>
        <authorList>
            <person name="Tsai I.J."/>
        </authorList>
    </citation>
    <scope>NUCLEOTIDE SEQUENCE</scope>
    <source>
        <strain evidence="7">CCC161011</strain>
    </source>
</reference>
<evidence type="ECO:0000256" key="5">
    <source>
        <dbReference type="SAM" id="MobiDB-lite"/>
    </source>
</evidence>
<keyword evidence="2 4" id="KW-0863">Zinc-finger</keyword>
<dbReference type="Proteomes" id="UP000620124">
    <property type="component" value="Unassembled WGS sequence"/>
</dbReference>
<evidence type="ECO:0000256" key="2">
    <source>
        <dbReference type="ARBA" id="ARBA00022771"/>
    </source>
</evidence>
<dbReference type="GO" id="GO:0008270">
    <property type="term" value="F:zinc ion binding"/>
    <property type="evidence" value="ECO:0007669"/>
    <property type="project" value="UniProtKB-KW"/>
</dbReference>
<evidence type="ECO:0000313" key="8">
    <source>
        <dbReference type="Proteomes" id="UP000620124"/>
    </source>
</evidence>
<keyword evidence="8" id="KW-1185">Reference proteome</keyword>
<dbReference type="EMBL" id="JACAZI010000004">
    <property type="protein sequence ID" value="KAF7363049.1"/>
    <property type="molecule type" value="Genomic_DNA"/>
</dbReference>
<accession>A0A8H6YR62</accession>
<keyword evidence="1" id="KW-0479">Metal-binding</keyword>
<sequence length="470" mass="52389">MPSTPKSGATKQERAHLVFSLLNPLHDDAYCVVGISQVLNRVLLDSRKDVERDPRQGPVLRAAMKFISTRRSTEELPLLRARLTTTCRCQPRIGAHHGTVGRPLPEVLELVLFEISSTITDYFMRIGAAASRTLSPPPVGSVKPWRASRNGGATVPGGHSVFCLIGAVARYWEPFAQEVFRVPSLFVLATNHLQHALDSNTRRIGFAERYSLFITPVIACAQGFFHTLSEVDIRATICLIAPVYEQMYAIAVAIEPILLDLQNPLTLDHSRRWFHLVRSMRSVISPDGQWVVPRTKPKITPKYHFAVAFQQMAEARNRNQCLHVECTTKIVQRSSVCSRCGIVRYCSKECLTAAWSCSEHAHKSVCKKIVRLRAATLLTDDKAWARTVCDSSMHRDPAEFAHMCVRLDADVEDAEGIWRGILRLADAKLKFVHGLGVEKAQEVAADPTQEQEGVAEPAEDQASLVIENLD</sequence>
<proteinExistence type="predicted"/>
<name>A0A8H6YR62_9AGAR</name>
<dbReference type="SUPFAM" id="SSF144232">
    <property type="entry name" value="HIT/MYND zinc finger-like"/>
    <property type="match status" value="1"/>
</dbReference>
<evidence type="ECO:0000313" key="7">
    <source>
        <dbReference type="EMBL" id="KAF7363049.1"/>
    </source>
</evidence>
<dbReference type="InterPro" id="IPR002893">
    <property type="entry name" value="Znf_MYND"/>
</dbReference>
<dbReference type="OrthoDB" id="2854872at2759"/>
<dbReference type="AlphaFoldDB" id="A0A8H6YR62"/>
<evidence type="ECO:0000256" key="4">
    <source>
        <dbReference type="PROSITE-ProRule" id="PRU00134"/>
    </source>
</evidence>
<gene>
    <name evidence="7" type="ORF">MVEN_00656700</name>
</gene>
<organism evidence="7 8">
    <name type="scientific">Mycena venus</name>
    <dbReference type="NCBI Taxonomy" id="2733690"/>
    <lineage>
        <taxon>Eukaryota</taxon>
        <taxon>Fungi</taxon>
        <taxon>Dikarya</taxon>
        <taxon>Basidiomycota</taxon>
        <taxon>Agaricomycotina</taxon>
        <taxon>Agaricomycetes</taxon>
        <taxon>Agaricomycetidae</taxon>
        <taxon>Agaricales</taxon>
        <taxon>Marasmiineae</taxon>
        <taxon>Mycenaceae</taxon>
        <taxon>Mycena</taxon>
    </lineage>
</organism>
<evidence type="ECO:0000256" key="1">
    <source>
        <dbReference type="ARBA" id="ARBA00022723"/>
    </source>
</evidence>
<evidence type="ECO:0000259" key="6">
    <source>
        <dbReference type="PROSITE" id="PS50865"/>
    </source>
</evidence>
<protein>
    <submittedName>
        <fullName evidence="7">MYND-type domain-containing protein</fullName>
    </submittedName>
</protein>
<evidence type="ECO:0000256" key="3">
    <source>
        <dbReference type="ARBA" id="ARBA00022833"/>
    </source>
</evidence>
<keyword evidence="3" id="KW-0862">Zinc</keyword>
<dbReference type="PROSITE" id="PS50865">
    <property type="entry name" value="ZF_MYND_2"/>
    <property type="match status" value="1"/>
</dbReference>
<comment type="caution">
    <text evidence="7">The sequence shown here is derived from an EMBL/GenBank/DDBJ whole genome shotgun (WGS) entry which is preliminary data.</text>
</comment>
<dbReference type="Gene3D" id="6.10.140.2220">
    <property type="match status" value="1"/>
</dbReference>